<dbReference type="AlphaFoldDB" id="A0A284S7X8"/>
<name>A0A284S7X8_ARMOS</name>
<gene>
    <name evidence="1" type="ORF">ARMOST_20612</name>
</gene>
<reference evidence="2" key="1">
    <citation type="journal article" date="2017" name="Nat. Ecol. Evol.">
        <title>Genome expansion and lineage-specific genetic innovations in the forest pathogenic fungi Armillaria.</title>
        <authorList>
            <person name="Sipos G."/>
            <person name="Prasanna A.N."/>
            <person name="Walter M.C."/>
            <person name="O'Connor E."/>
            <person name="Balint B."/>
            <person name="Krizsan K."/>
            <person name="Kiss B."/>
            <person name="Hess J."/>
            <person name="Varga T."/>
            <person name="Slot J."/>
            <person name="Riley R."/>
            <person name="Boka B."/>
            <person name="Rigling D."/>
            <person name="Barry K."/>
            <person name="Lee J."/>
            <person name="Mihaltcheva S."/>
            <person name="LaButti K."/>
            <person name="Lipzen A."/>
            <person name="Waldron R."/>
            <person name="Moloney N.M."/>
            <person name="Sperisen C."/>
            <person name="Kredics L."/>
            <person name="Vagvoelgyi C."/>
            <person name="Patrignani A."/>
            <person name="Fitzpatrick D."/>
            <person name="Nagy I."/>
            <person name="Doyle S."/>
            <person name="Anderson J.B."/>
            <person name="Grigoriev I.V."/>
            <person name="Gueldener U."/>
            <person name="Muensterkoetter M."/>
            <person name="Nagy L.G."/>
        </authorList>
    </citation>
    <scope>NUCLEOTIDE SEQUENCE [LARGE SCALE GENOMIC DNA]</scope>
    <source>
        <strain evidence="2">C18/9</strain>
    </source>
</reference>
<dbReference type="SUPFAM" id="SSF52047">
    <property type="entry name" value="RNI-like"/>
    <property type="match status" value="1"/>
</dbReference>
<proteinExistence type="predicted"/>
<evidence type="ECO:0000313" key="2">
    <source>
        <dbReference type="Proteomes" id="UP000219338"/>
    </source>
</evidence>
<sequence>MSDEPSQNRYADHRIREFIRNADPPIGNVYPADGRDAFLFEVAAFTNLHCFALDPFKFGTGQPVDCPLQNPDNMESMSVAPINDLLSDDIFILIFAAVAAVETRHPAVCTILQMSSVCRRWRTVALSFPELWSKFDINLRIGRSIRWHQEYWPPGTLAAADYTQWPLASNMGLLILQLHRAGNYKLSITMHGDYYYTSRDTRFPSIDLIRTRIPQWGSLDLLSPRLCSQAIRRLISDTSSFDSLGSLSVGHTYLEHFYKLGATGPTMPLLRTFYTRLNEAGINFHPPLTMPRYLGAWSTNVETIICENALCWFPLFKNARNLIVIATMKWKGDNAEPMPCLSQMPGVHQISNITSLTFDINVDTHDIRWLGERFRFPNLLHLKISYHRNGTYGHVRDAAEMVYMRYPFCASFIENLLQFSPSLSSLTLDKIPMRITQVLAILAPLTSLTRLVIHEPVPCLNGIPIDPLFAPYYPISGRLIGALTNDAYLLPRLRSLELVWRHKVNECALLEMLECRRQMNLEDVSLGTRYPEPEITEETRASLKKLQDKGLRVQVLKIESDANDFVVRARPFVRT</sequence>
<evidence type="ECO:0000313" key="1">
    <source>
        <dbReference type="EMBL" id="SJL17070.1"/>
    </source>
</evidence>
<dbReference type="Proteomes" id="UP000219338">
    <property type="component" value="Unassembled WGS sequence"/>
</dbReference>
<dbReference type="EMBL" id="FUEG01000040">
    <property type="protein sequence ID" value="SJL17070.1"/>
    <property type="molecule type" value="Genomic_DNA"/>
</dbReference>
<keyword evidence="2" id="KW-1185">Reference proteome</keyword>
<dbReference type="OrthoDB" id="2866718at2759"/>
<dbReference type="Gene3D" id="1.20.1280.50">
    <property type="match status" value="1"/>
</dbReference>
<organism evidence="1 2">
    <name type="scientific">Armillaria ostoyae</name>
    <name type="common">Armillaria root rot fungus</name>
    <dbReference type="NCBI Taxonomy" id="47428"/>
    <lineage>
        <taxon>Eukaryota</taxon>
        <taxon>Fungi</taxon>
        <taxon>Dikarya</taxon>
        <taxon>Basidiomycota</taxon>
        <taxon>Agaricomycotina</taxon>
        <taxon>Agaricomycetes</taxon>
        <taxon>Agaricomycetidae</taxon>
        <taxon>Agaricales</taxon>
        <taxon>Marasmiineae</taxon>
        <taxon>Physalacriaceae</taxon>
        <taxon>Armillaria</taxon>
    </lineage>
</organism>
<accession>A0A284S7X8</accession>
<protein>
    <submittedName>
        <fullName evidence="1">Uncharacterized protein</fullName>
    </submittedName>
</protein>